<dbReference type="PANTHER" id="PTHR21310">
    <property type="entry name" value="AMINOGLYCOSIDE PHOSPHOTRANSFERASE-RELATED-RELATED"/>
    <property type="match status" value="1"/>
</dbReference>
<comment type="caution">
    <text evidence="2">The sequence shown here is derived from an EMBL/GenBank/DDBJ whole genome shotgun (WGS) entry which is preliminary data.</text>
</comment>
<dbReference type="InterPro" id="IPR011009">
    <property type="entry name" value="Kinase-like_dom_sf"/>
</dbReference>
<dbReference type="SUPFAM" id="SSF56112">
    <property type="entry name" value="Protein kinase-like (PK-like)"/>
    <property type="match status" value="1"/>
</dbReference>
<dbReference type="InterPro" id="IPR002575">
    <property type="entry name" value="Aminoglycoside_PTrfase"/>
</dbReference>
<keyword evidence="3" id="KW-1185">Reference proteome</keyword>
<evidence type="ECO:0000259" key="1">
    <source>
        <dbReference type="Pfam" id="PF01636"/>
    </source>
</evidence>
<dbReference type="Proteomes" id="UP001201980">
    <property type="component" value="Unassembled WGS sequence"/>
</dbReference>
<dbReference type="InterPro" id="IPR051678">
    <property type="entry name" value="AGP_Transferase"/>
</dbReference>
<name>A0AAD5WLV7_9PEZI</name>
<gene>
    <name evidence="2" type="ORF">MKZ38_000564</name>
</gene>
<dbReference type="AlphaFoldDB" id="A0AAD5WLV7"/>
<proteinExistence type="predicted"/>
<dbReference type="PANTHER" id="PTHR21310:SF15">
    <property type="entry name" value="AMINOGLYCOSIDE PHOSPHOTRANSFERASE DOMAIN-CONTAINING PROTEIN"/>
    <property type="match status" value="1"/>
</dbReference>
<protein>
    <recommendedName>
        <fullName evidence="1">Aminoglycoside phosphotransferase domain-containing protein</fullName>
    </recommendedName>
</protein>
<organism evidence="2 3">
    <name type="scientific">Zalerion maritima</name>
    <dbReference type="NCBI Taxonomy" id="339359"/>
    <lineage>
        <taxon>Eukaryota</taxon>
        <taxon>Fungi</taxon>
        <taxon>Dikarya</taxon>
        <taxon>Ascomycota</taxon>
        <taxon>Pezizomycotina</taxon>
        <taxon>Sordariomycetes</taxon>
        <taxon>Lulworthiomycetidae</taxon>
        <taxon>Lulworthiales</taxon>
        <taxon>Lulworthiaceae</taxon>
        <taxon>Zalerion</taxon>
    </lineage>
</organism>
<feature type="domain" description="Aminoglycoside phosphotransferase" evidence="1">
    <location>
        <begin position="53"/>
        <end position="110"/>
    </location>
</feature>
<reference evidence="2" key="1">
    <citation type="submission" date="2022-07" db="EMBL/GenBank/DDBJ databases">
        <title>Draft genome sequence of Zalerion maritima ATCC 34329, a (micro)plastics degrading marine fungus.</title>
        <authorList>
            <person name="Paco A."/>
            <person name="Goncalves M.F.M."/>
            <person name="Rocha-Santos T.A.P."/>
            <person name="Alves A."/>
        </authorList>
    </citation>
    <scope>NUCLEOTIDE SEQUENCE</scope>
    <source>
        <strain evidence="2">ATCC 34329</strain>
    </source>
</reference>
<sequence>MGSSWGEQASISAAMVVVEKQMNSKILPQLRSLRRNYIGSVDTSLPVFPPQRAYGLDRRPWPPKLSESEDLVLCHNDLSTQNIFVDPGTFQIVGIIDWEFAGFFPPYFELPLWREITWDGGRKMYEDARPRSLEFFGLKHEDLH</sequence>
<dbReference type="Gene3D" id="3.90.1200.10">
    <property type="match status" value="1"/>
</dbReference>
<accession>A0AAD5WLV7</accession>
<dbReference type="Pfam" id="PF01636">
    <property type="entry name" value="APH"/>
    <property type="match status" value="1"/>
</dbReference>
<evidence type="ECO:0000313" key="2">
    <source>
        <dbReference type="EMBL" id="KAJ2891333.1"/>
    </source>
</evidence>
<evidence type="ECO:0000313" key="3">
    <source>
        <dbReference type="Proteomes" id="UP001201980"/>
    </source>
</evidence>
<dbReference type="EMBL" id="JAKWBI020001128">
    <property type="protein sequence ID" value="KAJ2891333.1"/>
    <property type="molecule type" value="Genomic_DNA"/>
</dbReference>